<comment type="caution">
    <text evidence="1">The sequence shown here is derived from an EMBL/GenBank/DDBJ whole genome shotgun (WGS) entry which is preliminary data.</text>
</comment>
<reference evidence="1" key="1">
    <citation type="journal article" date="2020" name="Fungal Divers.">
        <title>Resolving the Mortierellaceae phylogeny through synthesis of multi-gene phylogenetics and phylogenomics.</title>
        <authorList>
            <person name="Vandepol N."/>
            <person name="Liber J."/>
            <person name="Desiro A."/>
            <person name="Na H."/>
            <person name="Kennedy M."/>
            <person name="Barry K."/>
            <person name="Grigoriev I.V."/>
            <person name="Miller A.N."/>
            <person name="O'Donnell K."/>
            <person name="Stajich J.E."/>
            <person name="Bonito G."/>
        </authorList>
    </citation>
    <scope>NUCLEOTIDE SEQUENCE</scope>
    <source>
        <strain evidence="1">NRRL 6426</strain>
    </source>
</reference>
<name>A0A9P5UX58_9FUNG</name>
<feature type="non-terminal residue" evidence="1">
    <location>
        <position position="1"/>
    </location>
</feature>
<evidence type="ECO:0000313" key="2">
    <source>
        <dbReference type="Proteomes" id="UP000748756"/>
    </source>
</evidence>
<gene>
    <name evidence="1" type="ORF">BG015_005336</name>
</gene>
<dbReference type="EMBL" id="JAAAUQ010002476">
    <property type="protein sequence ID" value="KAF9123330.1"/>
    <property type="molecule type" value="Genomic_DNA"/>
</dbReference>
<proteinExistence type="predicted"/>
<keyword evidence="2" id="KW-1185">Reference proteome</keyword>
<dbReference type="AlphaFoldDB" id="A0A9P5UX58"/>
<protein>
    <submittedName>
        <fullName evidence="1">Uncharacterized protein</fullName>
    </submittedName>
</protein>
<feature type="non-terminal residue" evidence="1">
    <location>
        <position position="79"/>
    </location>
</feature>
<accession>A0A9P5UX58</accession>
<organism evidence="1 2">
    <name type="scientific">Linnemannia schmuckeri</name>
    <dbReference type="NCBI Taxonomy" id="64567"/>
    <lineage>
        <taxon>Eukaryota</taxon>
        <taxon>Fungi</taxon>
        <taxon>Fungi incertae sedis</taxon>
        <taxon>Mucoromycota</taxon>
        <taxon>Mortierellomycotina</taxon>
        <taxon>Mortierellomycetes</taxon>
        <taxon>Mortierellales</taxon>
        <taxon>Mortierellaceae</taxon>
        <taxon>Linnemannia</taxon>
    </lineage>
</organism>
<dbReference type="Proteomes" id="UP000748756">
    <property type="component" value="Unassembled WGS sequence"/>
</dbReference>
<evidence type="ECO:0000313" key="1">
    <source>
        <dbReference type="EMBL" id="KAF9123330.1"/>
    </source>
</evidence>
<sequence length="79" mass="8650">EVAPTRATQVPSAQALIRTRICLPMLSPKELVLTPSCPRMFVRICPTEMQLDISKAVLVRIVLVLRVGSLTMTSSCLPT</sequence>